<dbReference type="InterPro" id="IPR016024">
    <property type="entry name" value="ARM-type_fold"/>
</dbReference>
<feature type="domain" description="SYO1-like TPR repeats" evidence="4">
    <location>
        <begin position="416"/>
        <end position="530"/>
    </location>
</feature>
<dbReference type="InterPro" id="IPR057990">
    <property type="entry name" value="TPR_SYO1"/>
</dbReference>
<feature type="region of interest" description="Disordered" evidence="2">
    <location>
        <begin position="1"/>
        <end position="35"/>
    </location>
</feature>
<keyword evidence="3" id="KW-0472">Membrane</keyword>
<proteinExistence type="inferred from homology"/>
<organism evidence="5 6">
    <name type="scientific">Saccoglossus kowalevskii</name>
    <name type="common">Acorn worm</name>
    <dbReference type="NCBI Taxonomy" id="10224"/>
    <lineage>
        <taxon>Eukaryota</taxon>
        <taxon>Metazoa</taxon>
        <taxon>Hemichordata</taxon>
        <taxon>Enteropneusta</taxon>
        <taxon>Harrimaniidae</taxon>
        <taxon>Saccoglossus</taxon>
    </lineage>
</organism>
<protein>
    <submittedName>
        <fullName evidence="6">HEAT repeat-containing protein 3-like</fullName>
    </submittedName>
</protein>
<dbReference type="RefSeq" id="XP_006818275.1">
    <property type="nucleotide sequence ID" value="XM_006818212.1"/>
</dbReference>
<dbReference type="Gene3D" id="1.25.10.10">
    <property type="entry name" value="Leucine-rich Repeat Variant"/>
    <property type="match status" value="1"/>
</dbReference>
<accession>A0ABM0ME34</accession>
<feature type="region of interest" description="Disordered" evidence="2">
    <location>
        <begin position="370"/>
        <end position="398"/>
    </location>
</feature>
<evidence type="ECO:0000313" key="5">
    <source>
        <dbReference type="Proteomes" id="UP000694865"/>
    </source>
</evidence>
<sequence length="557" mass="60556">MGKNKNKKFKSKKPQPTGLSSVKDAEEEAAELTPPPSFLQTQISSLLDKILSSEEEDRACGCSSLAILVFNVDAIPLLLKNDIVKCVGPLLIDKSLAVREGAAGALRNLSVSGGYEVCDKMIEDDVLTSLVVLLKQCLEDVQTISNKKNKKDDALIGIMVQGMHLLWNLCESSSVAVNIFNKENLLPTLMQCLCNRELYGTELTIPTAQCLHIVTENNMPASQQLTTTDMLSLLESTLMSPGITYQNTLLKTLILCTFIFFCSFAGTIFNIKNNLPAGSQSQTMQAIVKILSDTLDLNSIEIVHTVIMNLGSANGVSCSESQGEETAHAAMAANDEDADIKESKTEDSINDVKCLLTAQQVALEITSNVCVSDDEEDEEWEDMNATSSSSSSSDDQTEHVMDNDNIAIVSPLCLSAEIHSALIAQNIPKKVLEKTSPGDRSTLQTIASHPKGQLLMKGLQTIQNRALTCLQNMISVMDTQALGGGEALSKLWTMLLPLAFDKTGPTSNEYVEAFTSAMRSLLQKMAANNQLPEVNLLCFKLFIFTTELGTEHICNEL</sequence>
<dbReference type="InterPro" id="IPR052616">
    <property type="entry name" value="SYO1-like"/>
</dbReference>
<keyword evidence="3" id="KW-0812">Transmembrane</keyword>
<name>A0ABM0ME34_SACKO</name>
<dbReference type="GeneID" id="100373968"/>
<dbReference type="PANTHER" id="PTHR13347">
    <property type="entry name" value="HEAT REPEAT-CONTAINING PROTEIN 3"/>
    <property type="match status" value="1"/>
</dbReference>
<gene>
    <name evidence="6" type="primary">LOC100373968</name>
</gene>
<keyword evidence="3" id="KW-1133">Transmembrane helix</keyword>
<dbReference type="Proteomes" id="UP000694865">
    <property type="component" value="Unplaced"/>
</dbReference>
<reference evidence="6" key="1">
    <citation type="submission" date="2025-08" db="UniProtKB">
        <authorList>
            <consortium name="RefSeq"/>
        </authorList>
    </citation>
    <scope>IDENTIFICATION</scope>
    <source>
        <tissue evidence="6">Testes</tissue>
    </source>
</reference>
<evidence type="ECO:0000256" key="2">
    <source>
        <dbReference type="SAM" id="MobiDB-lite"/>
    </source>
</evidence>
<dbReference type="SUPFAM" id="SSF48371">
    <property type="entry name" value="ARM repeat"/>
    <property type="match status" value="1"/>
</dbReference>
<dbReference type="InterPro" id="IPR011989">
    <property type="entry name" value="ARM-like"/>
</dbReference>
<feature type="compositionally biased region" description="Acidic residues" evidence="2">
    <location>
        <begin position="372"/>
        <end position="382"/>
    </location>
</feature>
<evidence type="ECO:0000313" key="6">
    <source>
        <dbReference type="RefSeq" id="XP_006818275.1"/>
    </source>
</evidence>
<evidence type="ECO:0000256" key="3">
    <source>
        <dbReference type="SAM" id="Phobius"/>
    </source>
</evidence>
<keyword evidence="5" id="KW-1185">Reference proteome</keyword>
<evidence type="ECO:0000256" key="1">
    <source>
        <dbReference type="ARBA" id="ARBA00049983"/>
    </source>
</evidence>
<comment type="similarity">
    <text evidence="1">Belongs to the nuclear import and ribosome assembly adapter family.</text>
</comment>
<dbReference type="PANTHER" id="PTHR13347:SF1">
    <property type="entry name" value="HEAT REPEAT-CONTAINING PROTEIN 3"/>
    <property type="match status" value="1"/>
</dbReference>
<evidence type="ECO:0000259" key="4">
    <source>
        <dbReference type="Pfam" id="PF25567"/>
    </source>
</evidence>
<feature type="compositionally biased region" description="Basic residues" evidence="2">
    <location>
        <begin position="1"/>
        <end position="13"/>
    </location>
</feature>
<dbReference type="Pfam" id="PF25567">
    <property type="entry name" value="TPR_SYO1"/>
    <property type="match status" value="1"/>
</dbReference>
<feature type="transmembrane region" description="Helical" evidence="3">
    <location>
        <begin position="249"/>
        <end position="271"/>
    </location>
</feature>